<evidence type="ECO:0000313" key="2">
    <source>
        <dbReference type="EMBL" id="KAF2257983.1"/>
    </source>
</evidence>
<feature type="transmembrane region" description="Helical" evidence="1">
    <location>
        <begin position="59"/>
        <end position="77"/>
    </location>
</feature>
<dbReference type="Proteomes" id="UP000800093">
    <property type="component" value="Unassembled WGS sequence"/>
</dbReference>
<accession>A0A9P4MXY2</accession>
<organism evidence="2 3">
    <name type="scientific">Lojkania enalia</name>
    <dbReference type="NCBI Taxonomy" id="147567"/>
    <lineage>
        <taxon>Eukaryota</taxon>
        <taxon>Fungi</taxon>
        <taxon>Dikarya</taxon>
        <taxon>Ascomycota</taxon>
        <taxon>Pezizomycotina</taxon>
        <taxon>Dothideomycetes</taxon>
        <taxon>Pleosporomycetidae</taxon>
        <taxon>Pleosporales</taxon>
        <taxon>Pleosporales incertae sedis</taxon>
        <taxon>Lojkania</taxon>
    </lineage>
</organism>
<reference evidence="3" key="1">
    <citation type="journal article" date="2020" name="Stud. Mycol.">
        <title>101 Dothideomycetes genomes: A test case for predicting lifestyles and emergence of pathogens.</title>
        <authorList>
            <person name="Haridas S."/>
            <person name="Albert R."/>
            <person name="Binder M."/>
            <person name="Bloem J."/>
            <person name="LaButti K."/>
            <person name="Salamov A."/>
            <person name="Andreopoulos B."/>
            <person name="Baker S."/>
            <person name="Barry K."/>
            <person name="Bills G."/>
            <person name="Bluhm B."/>
            <person name="Cannon C."/>
            <person name="Castanera R."/>
            <person name="Culley D."/>
            <person name="Daum C."/>
            <person name="Ezra D."/>
            <person name="Gonzalez J."/>
            <person name="Henrissat B."/>
            <person name="Kuo A."/>
            <person name="Liang C."/>
            <person name="Lipzen A."/>
            <person name="Lutzoni F."/>
            <person name="Magnuson J."/>
            <person name="Mondo S."/>
            <person name="Nolan M."/>
            <person name="Ohm R."/>
            <person name="Pangilinan J."/>
            <person name="Park H.-J."/>
            <person name="Ramirez L."/>
            <person name="Alfaro M."/>
            <person name="Sun H."/>
            <person name="Tritt A."/>
            <person name="Yoshinaga Y."/>
            <person name="Zwiers L.-H."/>
            <person name="Turgeon B."/>
            <person name="Goodwin S."/>
            <person name="Spatafora J."/>
            <person name="Crous P."/>
            <person name="Grigoriev I."/>
        </authorList>
    </citation>
    <scope>NUCLEOTIDE SEQUENCE [LARGE SCALE GENOMIC DNA]</scope>
    <source>
        <strain evidence="3">CBS 304.66</strain>
    </source>
</reference>
<gene>
    <name evidence="2" type="ORF">CC78DRAFT_587673</name>
</gene>
<evidence type="ECO:0000313" key="3">
    <source>
        <dbReference type="Proteomes" id="UP000800093"/>
    </source>
</evidence>
<name>A0A9P4MXY2_9PLEO</name>
<keyword evidence="1" id="KW-1133">Transmembrane helix</keyword>
<evidence type="ECO:0000256" key="1">
    <source>
        <dbReference type="SAM" id="Phobius"/>
    </source>
</evidence>
<keyword evidence="1" id="KW-0472">Membrane</keyword>
<feature type="transmembrane region" description="Helical" evidence="1">
    <location>
        <begin position="136"/>
        <end position="156"/>
    </location>
</feature>
<dbReference type="EMBL" id="ML986800">
    <property type="protein sequence ID" value="KAF2257983.1"/>
    <property type="molecule type" value="Genomic_DNA"/>
</dbReference>
<comment type="caution">
    <text evidence="2">The sequence shown here is derived from an EMBL/GenBank/DDBJ whole genome shotgun (WGS) entry which is preliminary data.</text>
</comment>
<protein>
    <submittedName>
        <fullName evidence="2">Uncharacterized protein</fullName>
    </submittedName>
</protein>
<proteinExistence type="predicted"/>
<dbReference type="AlphaFoldDB" id="A0A9P4MXY2"/>
<sequence>MEDRSCIRTVPDGDIRHKDGCSKMIPREVGICRADGRKGGGSDEMDSGTMVALRRVRDMSQVCVITILTTSVLGYLGNTSIRGASLDHRILWKRLEDSAMDAMVYTVTPPTIKLAIRRISSPKQHSSTDYHLGLEISTVFVILIASFIGAWFPPFANRGDGARKLGILVTLQQCAFWTISLHHACTLARSPTIPFSDYSTLKAGYASHLDVLVEGNMSSLIKVHSSILLS</sequence>
<keyword evidence="3" id="KW-1185">Reference proteome</keyword>
<keyword evidence="1" id="KW-0812">Transmembrane</keyword>